<dbReference type="Pfam" id="PF22725">
    <property type="entry name" value="GFO_IDH_MocA_C3"/>
    <property type="match status" value="1"/>
</dbReference>
<dbReference type="GO" id="GO:0000166">
    <property type="term" value="F:nucleotide binding"/>
    <property type="evidence" value="ECO:0007669"/>
    <property type="project" value="InterPro"/>
</dbReference>
<dbReference type="AlphaFoldDB" id="A0A1H1A8L9"/>
<dbReference type="InterPro" id="IPR036291">
    <property type="entry name" value="NAD(P)-bd_dom_sf"/>
</dbReference>
<evidence type="ECO:0000313" key="3">
    <source>
        <dbReference type="EMBL" id="SDQ36065.1"/>
    </source>
</evidence>
<name>A0A1H1A8L9_9LACT</name>
<proteinExistence type="predicted"/>
<evidence type="ECO:0000259" key="2">
    <source>
        <dbReference type="Pfam" id="PF22725"/>
    </source>
</evidence>
<dbReference type="Gene3D" id="3.40.50.720">
    <property type="entry name" value="NAD(P)-binding Rossmann-like Domain"/>
    <property type="match status" value="1"/>
</dbReference>
<accession>A0A1H1A8L9</accession>
<dbReference type="PANTHER" id="PTHR43054">
    <property type="match status" value="1"/>
</dbReference>
<dbReference type="OrthoDB" id="9815825at2"/>
<dbReference type="Gene3D" id="3.30.360.10">
    <property type="entry name" value="Dihydrodipicolinate Reductase, domain 2"/>
    <property type="match status" value="1"/>
</dbReference>
<dbReference type="RefSeq" id="WP_089977584.1">
    <property type="nucleotide sequence ID" value="NZ_CP084916.1"/>
</dbReference>
<evidence type="ECO:0000259" key="1">
    <source>
        <dbReference type="Pfam" id="PF01408"/>
    </source>
</evidence>
<gene>
    <name evidence="3" type="ORF">SAMN04487752_1963</name>
</gene>
<dbReference type="SUPFAM" id="SSF51735">
    <property type="entry name" value="NAD(P)-binding Rossmann-fold domains"/>
    <property type="match status" value="1"/>
</dbReference>
<protein>
    <submittedName>
        <fullName evidence="3">Predicted dehydrogenase</fullName>
    </submittedName>
</protein>
<sequence length="325" mass="36576">MKLAIIGAGMVVNDFLTMIGDVPEIQLEAIVGTERSIDKMKNLKSKYGIRQVLTNYEDCLENKSIDTVYIALPNHLHFSFAKQAILNKKNVICEKPFTLNLVEMKELKELALKNKVMLLEAITNQYLTNYRKIKESLKDIGTIKLIECNYSQYSSRYDAFKKGEVLPTFNPKMGGGALMDINIYNIHFVMGLLGEPKEVSYLANIEKGIDTSGILSLDYGDKKVVCIGAKDSTAPIRTIIQGDKGAIIIEGPTSTIERFTIIDHQNKSEVIDSRVHAHRMYEEFTEFERIIRESDFEAMTQHLDHSEMVMSVVDKGLKSAGIILG</sequence>
<dbReference type="Proteomes" id="UP000199481">
    <property type="component" value="Unassembled WGS sequence"/>
</dbReference>
<reference evidence="4" key="1">
    <citation type="submission" date="2016-10" db="EMBL/GenBank/DDBJ databases">
        <authorList>
            <person name="Varghese N."/>
            <person name="Submissions S."/>
        </authorList>
    </citation>
    <scope>NUCLEOTIDE SEQUENCE [LARGE SCALE GENOMIC DNA]</scope>
    <source>
        <strain evidence="4">MPL-11</strain>
    </source>
</reference>
<dbReference type="PANTHER" id="PTHR43054:SF1">
    <property type="entry name" value="SCYLLO-INOSITOL 2-DEHYDROGENASE (NADP(+)) IOLU"/>
    <property type="match status" value="1"/>
</dbReference>
<organism evidence="3 4">
    <name type="scientific">Carnobacterium viridans</name>
    <dbReference type="NCBI Taxonomy" id="174587"/>
    <lineage>
        <taxon>Bacteria</taxon>
        <taxon>Bacillati</taxon>
        <taxon>Bacillota</taxon>
        <taxon>Bacilli</taxon>
        <taxon>Lactobacillales</taxon>
        <taxon>Carnobacteriaceae</taxon>
        <taxon>Carnobacterium</taxon>
    </lineage>
</organism>
<dbReference type="EMBL" id="FNJW01000008">
    <property type="protein sequence ID" value="SDQ36065.1"/>
    <property type="molecule type" value="Genomic_DNA"/>
</dbReference>
<dbReference type="Pfam" id="PF01408">
    <property type="entry name" value="GFO_IDH_MocA"/>
    <property type="match status" value="1"/>
</dbReference>
<evidence type="ECO:0000313" key="4">
    <source>
        <dbReference type="Proteomes" id="UP000199481"/>
    </source>
</evidence>
<feature type="domain" description="GFO/IDH/MocA-like oxidoreductase" evidence="2">
    <location>
        <begin position="133"/>
        <end position="247"/>
    </location>
</feature>
<dbReference type="InterPro" id="IPR055170">
    <property type="entry name" value="GFO_IDH_MocA-like_dom"/>
</dbReference>
<dbReference type="SUPFAM" id="SSF55347">
    <property type="entry name" value="Glyceraldehyde-3-phosphate dehydrogenase-like, C-terminal domain"/>
    <property type="match status" value="1"/>
</dbReference>
<dbReference type="InterPro" id="IPR000683">
    <property type="entry name" value="Gfo/Idh/MocA-like_OxRdtase_N"/>
</dbReference>
<keyword evidence="4" id="KW-1185">Reference proteome</keyword>
<feature type="domain" description="Gfo/Idh/MocA-like oxidoreductase N-terminal" evidence="1">
    <location>
        <begin position="2"/>
        <end position="119"/>
    </location>
</feature>